<protein>
    <recommendedName>
        <fullName evidence="1">Non-structural protein NS1</fullName>
    </recommendedName>
</protein>
<organism evidence="2 3">
    <name type="scientific">Chobar Gorge virus</name>
    <dbReference type="NCBI Taxonomy" id="1679172"/>
    <lineage>
        <taxon>Viruses</taxon>
        <taxon>Riboviria</taxon>
        <taxon>Orthornavirae</taxon>
        <taxon>Duplornaviricota</taxon>
        <taxon>Resentoviricetes</taxon>
        <taxon>Reovirales</taxon>
        <taxon>Sedoreoviridae</taxon>
        <taxon>Orbivirus</taxon>
        <taxon>Orbivirus chobarense</taxon>
    </lineage>
</organism>
<dbReference type="KEGG" id="vg:25067873"/>
<evidence type="ECO:0000256" key="1">
    <source>
        <dbReference type="ARBA" id="ARBA00014071"/>
    </source>
</evidence>
<evidence type="ECO:0000313" key="2">
    <source>
        <dbReference type="EMBL" id="AKP24101.1"/>
    </source>
</evidence>
<dbReference type="Pfam" id="PF01718">
    <property type="entry name" value="Orbi_NS1"/>
    <property type="match status" value="1"/>
</dbReference>
<dbReference type="GeneID" id="25067873"/>
<dbReference type="InterPro" id="IPR002630">
    <property type="entry name" value="Orbi_NS1"/>
</dbReference>
<proteinExistence type="predicted"/>
<evidence type="ECO:0000313" key="3">
    <source>
        <dbReference type="Proteomes" id="UP000203081"/>
    </source>
</evidence>
<dbReference type="OrthoDB" id="4830at10239"/>
<keyword evidence="3" id="KW-1185">Reference proteome</keyword>
<accession>A0A0H4M3V5</accession>
<gene>
    <name evidence="2" type="primary">NS1</name>
</gene>
<reference evidence="2 3" key="1">
    <citation type="journal article" date="2015" name="Viruses">
        <title>Genetic characterization of the tick-borne orbiviruses.</title>
        <authorList>
            <person name="Belaganahalli M.N."/>
            <person name="Maan S."/>
            <person name="Maan N.S."/>
            <person name="Brownlie J."/>
            <person name="Tesh R."/>
            <person name="Attoui H."/>
            <person name="Mertens P.P."/>
        </authorList>
    </citation>
    <scope>NUCLEOTIDE SEQUENCE [LARGE SCALE GENOMIC DNA]</scope>
    <source>
        <strain evidence="2">NEP1970/01</strain>
    </source>
</reference>
<dbReference type="RefSeq" id="YP_009158905.1">
    <property type="nucleotide sequence ID" value="NC_027557.1"/>
</dbReference>
<sequence length="524" mass="59643">MEAFLRLSGFTGMDASLLETAWSLREAYVCSHRGGRCRVRGLCVFQDMENAIALAETRQDRTLARDIAKRLIEKAANPRETYCAAINFAQRGGFQNNEMEMRQAATDLEILSMDLGLKTVLSDLTPERRDGGSCYLDDSQSYLHLLFTPLLQTGYPNALAGMKVGRYLFLSYQPDELCDVTWQHDPDVLTHTNHFLTWAATDEPYVSPYVREMITRWLVWIPEPAWEQIQDEAYLTRMFRVLESDTKMLRLLATGMGPRVFYQRFGVEGSGLFDMEDVLRTPCGGRDFLLRQVERNITHPLHLQLPVLILRGLRHSLYRVEDVEGWFTSQETCQLCAISTFEHARAVIQDTRAPEYGIGAAQRSVRPLAHHNGVLPIMLLQRGEMPILQGEHWCAVSALDGRDSAYIVAGSAHRLLRALGIRGTDAKRLILQYISYSALHFSHTPISVFALYRLVMYAYFYLLVDGEPLDANWVDLGVFLKFVMAEPTSSALYHRRVHSALIRISLAQICCDVAMDRIQPPAWR</sequence>
<name>A0A0H4M3V5_9REOV</name>
<dbReference type="Proteomes" id="UP000203081">
    <property type="component" value="Genome"/>
</dbReference>
<dbReference type="EMBL" id="KP268788">
    <property type="protein sequence ID" value="AKP24101.1"/>
    <property type="molecule type" value="Genomic_RNA"/>
</dbReference>